<dbReference type="PANTHER" id="PTHR33116">
    <property type="entry name" value="REVERSE TRANSCRIPTASE ZINC-BINDING DOMAIN-CONTAINING PROTEIN-RELATED-RELATED"/>
    <property type="match status" value="1"/>
</dbReference>
<dbReference type="PANTHER" id="PTHR33116:SF78">
    <property type="entry name" value="OS12G0587133 PROTEIN"/>
    <property type="match status" value="1"/>
</dbReference>
<accession>A0AAV8CXT1</accession>
<keyword evidence="2" id="KW-0808">Transferase</keyword>
<evidence type="ECO:0000259" key="1">
    <source>
        <dbReference type="PROSITE" id="PS50878"/>
    </source>
</evidence>
<dbReference type="GO" id="GO:0003964">
    <property type="term" value="F:RNA-directed DNA polymerase activity"/>
    <property type="evidence" value="ECO:0007669"/>
    <property type="project" value="UniProtKB-KW"/>
</dbReference>
<proteinExistence type="predicted"/>
<comment type="caution">
    <text evidence="2">The sequence shown here is derived from an EMBL/GenBank/DDBJ whole genome shotgun (WGS) entry which is preliminary data.</text>
</comment>
<dbReference type="EMBL" id="JAMFTS010000004">
    <property type="protein sequence ID" value="KAJ4759032.1"/>
    <property type="molecule type" value="Genomic_DNA"/>
</dbReference>
<organism evidence="2 3">
    <name type="scientific">Rhynchospora pubera</name>
    <dbReference type="NCBI Taxonomy" id="906938"/>
    <lineage>
        <taxon>Eukaryota</taxon>
        <taxon>Viridiplantae</taxon>
        <taxon>Streptophyta</taxon>
        <taxon>Embryophyta</taxon>
        <taxon>Tracheophyta</taxon>
        <taxon>Spermatophyta</taxon>
        <taxon>Magnoliopsida</taxon>
        <taxon>Liliopsida</taxon>
        <taxon>Poales</taxon>
        <taxon>Cyperaceae</taxon>
        <taxon>Cyperoideae</taxon>
        <taxon>Rhynchosporeae</taxon>
        <taxon>Rhynchospora</taxon>
    </lineage>
</organism>
<feature type="domain" description="Reverse transcriptase" evidence="1">
    <location>
        <begin position="1"/>
        <end position="99"/>
    </location>
</feature>
<evidence type="ECO:0000313" key="2">
    <source>
        <dbReference type="EMBL" id="KAJ4759032.1"/>
    </source>
</evidence>
<keyword evidence="2" id="KW-0548">Nucleotidyltransferase</keyword>
<dbReference type="PROSITE" id="PS50878">
    <property type="entry name" value="RT_POL"/>
    <property type="match status" value="1"/>
</dbReference>
<sequence>MIEAASSAVNTPITNKLLNPYYLLQYADDTLVFSTCKGNASAALSNVLNTFSSVSGININVPKSAIIPFNLSASETDSLQTTFTCKISMLPLTYLGLPLTLHRPGRAAFQALIDKIQGRLQGWKRPLMSRAGRLVLASSVLSSIPIFYMSVFKLPGWVIKAIDRIRRQFIWGASSAGKPGIALLSWDRVCLPKTAGDLGLQNLHLQNIALLLKWWWRIYHLPDSQWHLITKLLYGKRDHNIPPLCWKKDGSFFWKDLLSMRFYFQWSTTSEVHSGKQTLFWYDDWGGTRLAYYGGGAAPPSRSSISLIKAIPIWHQLLPLPMTQTQHSLLEKANLLSFTQDRDRIVWRWTSNGIYTAASAYRALSMAGKQSFPLTGIWKLKVTPSIRCFLILLALNRVLTQEQLQRRKISFHEECLMCNQKICETATHLFLTCPFSLAVWRKLTISMGIPSVPNNCNCLQAMLQLFKNSAPFTFKDTVIATTFWGLWLERNNRIFREEVRSLDAIHDWIIREATFFMKYC</sequence>
<dbReference type="Pfam" id="PF13966">
    <property type="entry name" value="zf-RVT"/>
    <property type="match status" value="1"/>
</dbReference>
<protein>
    <submittedName>
        <fullName evidence="2">RNA-directed DNA polymerase (Reverse transcriptase)-related family protein</fullName>
    </submittedName>
</protein>
<keyword evidence="2" id="KW-0695">RNA-directed DNA polymerase</keyword>
<keyword evidence="3" id="KW-1185">Reference proteome</keyword>
<reference evidence="2" key="1">
    <citation type="submission" date="2022-08" db="EMBL/GenBank/DDBJ databases">
        <authorList>
            <person name="Marques A."/>
        </authorList>
    </citation>
    <scope>NUCLEOTIDE SEQUENCE</scope>
    <source>
        <strain evidence="2">RhyPub2mFocal</strain>
        <tissue evidence="2">Leaves</tissue>
    </source>
</reference>
<dbReference type="InterPro" id="IPR000477">
    <property type="entry name" value="RT_dom"/>
</dbReference>
<evidence type="ECO:0000313" key="3">
    <source>
        <dbReference type="Proteomes" id="UP001140206"/>
    </source>
</evidence>
<dbReference type="AlphaFoldDB" id="A0AAV8CXT1"/>
<name>A0AAV8CXT1_9POAL</name>
<gene>
    <name evidence="2" type="ORF">LUZ62_069407</name>
</gene>
<dbReference type="Proteomes" id="UP001140206">
    <property type="component" value="Chromosome 4"/>
</dbReference>
<dbReference type="InterPro" id="IPR026960">
    <property type="entry name" value="RVT-Znf"/>
</dbReference>